<reference evidence="6" key="1">
    <citation type="journal article" date="2019" name="Int. J. Syst. Evol. Microbiol.">
        <title>The Global Catalogue of Microorganisms (GCM) 10K type strain sequencing project: providing services to taxonomists for standard genome sequencing and annotation.</title>
        <authorList>
            <consortium name="The Broad Institute Genomics Platform"/>
            <consortium name="The Broad Institute Genome Sequencing Center for Infectious Disease"/>
            <person name="Wu L."/>
            <person name="Ma J."/>
        </authorList>
    </citation>
    <scope>NUCLEOTIDE SEQUENCE [LARGE SCALE GENOMIC DNA]</scope>
    <source>
        <strain evidence="6">NBRC 108755</strain>
    </source>
</reference>
<dbReference type="InterPro" id="IPR029045">
    <property type="entry name" value="ClpP/crotonase-like_dom_sf"/>
</dbReference>
<dbReference type="PANTHER" id="PTHR11941:SF169">
    <property type="entry name" value="(7AS)-7A-METHYL-1,5-DIOXO-2,3,5,6,7,7A-HEXAHYDRO-1H-INDENE-CARBOXYL-COA HYDROLASE"/>
    <property type="match status" value="1"/>
</dbReference>
<evidence type="ECO:0000256" key="3">
    <source>
        <dbReference type="ARBA" id="ARBA00023239"/>
    </source>
</evidence>
<dbReference type="CDD" id="cd06558">
    <property type="entry name" value="crotonase-like"/>
    <property type="match status" value="1"/>
</dbReference>
<keyword evidence="2" id="KW-0443">Lipid metabolism</keyword>
<dbReference type="InterPro" id="IPR001753">
    <property type="entry name" value="Enoyl-CoA_hydra/iso"/>
</dbReference>
<evidence type="ECO:0000256" key="4">
    <source>
        <dbReference type="RuleBase" id="RU003707"/>
    </source>
</evidence>
<dbReference type="PANTHER" id="PTHR11941">
    <property type="entry name" value="ENOYL-COA HYDRATASE-RELATED"/>
    <property type="match status" value="1"/>
</dbReference>
<dbReference type="PROSITE" id="PS00166">
    <property type="entry name" value="ENOYL_COA_HYDRATASE"/>
    <property type="match status" value="1"/>
</dbReference>
<name>A0ABQ6JT57_9MICO</name>
<organism evidence="5 6">
    <name type="scientific">Homoserinibacter gongjuensis</name>
    <dbReference type="NCBI Taxonomy" id="1162968"/>
    <lineage>
        <taxon>Bacteria</taxon>
        <taxon>Bacillati</taxon>
        <taxon>Actinomycetota</taxon>
        <taxon>Actinomycetes</taxon>
        <taxon>Micrococcales</taxon>
        <taxon>Microbacteriaceae</taxon>
        <taxon>Homoserinibacter</taxon>
    </lineage>
</organism>
<comment type="similarity">
    <text evidence="1 4">Belongs to the enoyl-CoA hydratase/isomerase family.</text>
</comment>
<evidence type="ECO:0008006" key="7">
    <source>
        <dbReference type="Google" id="ProtNLM"/>
    </source>
</evidence>
<keyword evidence="6" id="KW-1185">Reference proteome</keyword>
<dbReference type="RefSeq" id="WP_284298219.1">
    <property type="nucleotide sequence ID" value="NZ_BSVA01000001.1"/>
</dbReference>
<dbReference type="Proteomes" id="UP001157069">
    <property type="component" value="Unassembled WGS sequence"/>
</dbReference>
<evidence type="ECO:0000256" key="2">
    <source>
        <dbReference type="ARBA" id="ARBA00023098"/>
    </source>
</evidence>
<comment type="caution">
    <text evidence="5">The sequence shown here is derived from an EMBL/GenBank/DDBJ whole genome shotgun (WGS) entry which is preliminary data.</text>
</comment>
<dbReference type="Pfam" id="PF00378">
    <property type="entry name" value="ECH_1"/>
    <property type="match status" value="1"/>
</dbReference>
<proteinExistence type="inferred from homology"/>
<protein>
    <recommendedName>
        <fullName evidence="7">Enoyl-CoA hydratase/isomerase family protein</fullName>
    </recommendedName>
</protein>
<keyword evidence="3" id="KW-0456">Lyase</keyword>
<dbReference type="Gene3D" id="3.90.226.10">
    <property type="entry name" value="2-enoyl-CoA Hydratase, Chain A, domain 1"/>
    <property type="match status" value="1"/>
</dbReference>
<sequence>MADSELLVERRGHLLSLVLNRPAARNAVSPAMLEMLTAAIEEARGARTDVVTITGAGGYFCAGADIASYTTPRARLAELEAFTRAARNLCRAIETLDAVTVAAVDGPCLGGGFEIALACDLIIAADTARFGLPETRLGLIPGWGGTQRLTAAIGAPEPAASS</sequence>
<dbReference type="EMBL" id="BSVA01000001">
    <property type="protein sequence ID" value="GMA90455.1"/>
    <property type="molecule type" value="Genomic_DNA"/>
</dbReference>
<evidence type="ECO:0000256" key="1">
    <source>
        <dbReference type="ARBA" id="ARBA00005254"/>
    </source>
</evidence>
<accession>A0ABQ6JT57</accession>
<dbReference type="InterPro" id="IPR018376">
    <property type="entry name" value="Enoyl-CoA_hyd/isom_CS"/>
</dbReference>
<evidence type="ECO:0000313" key="5">
    <source>
        <dbReference type="EMBL" id="GMA90455.1"/>
    </source>
</evidence>
<dbReference type="SUPFAM" id="SSF52096">
    <property type="entry name" value="ClpP/crotonase"/>
    <property type="match status" value="1"/>
</dbReference>
<gene>
    <name evidence="5" type="ORF">GCM10025869_09840</name>
</gene>
<evidence type="ECO:0000313" key="6">
    <source>
        <dbReference type="Proteomes" id="UP001157069"/>
    </source>
</evidence>